<feature type="binding site" evidence="9">
    <location>
        <position position="197"/>
    </location>
    <ligand>
        <name>alpha-D-glucose 1-phosphate</name>
        <dbReference type="ChEBI" id="CHEBI:58601"/>
    </ligand>
</feature>
<feature type="site" description="Could play a key role in the communication between the regulatory and the substrate sites" evidence="9">
    <location>
        <position position="66"/>
    </location>
</feature>
<keyword evidence="8 9" id="KW-0119">Carbohydrate metabolism</keyword>
<dbReference type="GO" id="GO:0005524">
    <property type="term" value="F:ATP binding"/>
    <property type="evidence" value="ECO:0007669"/>
    <property type="project" value="UniProtKB-KW"/>
</dbReference>
<sequence length="389" mass="43596">MNEVGDIMSNEVVGMLLAGGKGTRLGQLTKNIAKPAVPFGGKYRIIDFTLSNLSNSNISTVGVLVQYAPLMLNRHIGLGKPWSLDKQDGGVTVLAPFANQEGASWFEGTADAITKNIHFIDQYDPEYLLILSGDHIYQMDYQQMLEFHKEKQADATISVIEVPIEEASRFGILNTEEDLKIYEFDEKPEHPKNNLASMGIYIFNWKVLREYLIADEQDEQSEHDFGNDIIPKMLDDNKLLYAYRFEGYWKDVGTIQSYWEANMDLLEEDLKQLLNSKSWPTYSHEENLPPQYVGNNANIDNSLVCPGSFIFGHVDHSVLFSEVTVDEGAVVQDAIIHPKTVIGKECTIKKAIIMDNIVIPDGVTIDGTNEQEPIVVGPKNIHEFTGGHA</sequence>
<keyword evidence="5 9" id="KW-0547">Nucleotide-binding</keyword>
<evidence type="ECO:0000256" key="6">
    <source>
        <dbReference type="ARBA" id="ARBA00022840"/>
    </source>
</evidence>
<dbReference type="CDD" id="cd04651">
    <property type="entry name" value="LbH_G1P_AT_C"/>
    <property type="match status" value="1"/>
</dbReference>
<feature type="binding site" evidence="9">
    <location>
        <begin position="186"/>
        <end position="187"/>
    </location>
    <ligand>
        <name>alpha-D-glucose 1-phosphate</name>
        <dbReference type="ChEBI" id="CHEBI:58601"/>
    </ligand>
</feature>
<evidence type="ECO:0000256" key="3">
    <source>
        <dbReference type="ARBA" id="ARBA00022679"/>
    </source>
</evidence>
<keyword evidence="2 9" id="KW-0321">Glycogen metabolism</keyword>
<evidence type="ECO:0000256" key="1">
    <source>
        <dbReference type="ARBA" id="ARBA00010443"/>
    </source>
</evidence>
<dbReference type="HAMAP" id="MF_00624">
    <property type="entry name" value="GlgC"/>
    <property type="match status" value="1"/>
</dbReference>
<dbReference type="EMBL" id="SDQG01000001">
    <property type="protein sequence ID" value="TDM17951.1"/>
    <property type="molecule type" value="Genomic_DNA"/>
</dbReference>
<dbReference type="SUPFAM" id="SSF53448">
    <property type="entry name" value="Nucleotide-diphospho-sugar transferases"/>
    <property type="match status" value="1"/>
</dbReference>
<dbReference type="Gene3D" id="2.160.10.10">
    <property type="entry name" value="Hexapeptide repeat proteins"/>
    <property type="match status" value="1"/>
</dbReference>
<evidence type="ECO:0000256" key="4">
    <source>
        <dbReference type="ARBA" id="ARBA00022695"/>
    </source>
</evidence>
<comment type="subunit">
    <text evidence="9">Homotetramer.</text>
</comment>
<dbReference type="UniPathway" id="UPA00164"/>
<dbReference type="CDD" id="cd02508">
    <property type="entry name" value="ADP_Glucose_PP"/>
    <property type="match status" value="1"/>
</dbReference>
<evidence type="ECO:0000256" key="5">
    <source>
        <dbReference type="ARBA" id="ARBA00022741"/>
    </source>
</evidence>
<dbReference type="Proteomes" id="UP000294865">
    <property type="component" value="Unassembled WGS sequence"/>
</dbReference>
<proteinExistence type="inferred from homology"/>
<comment type="pathway">
    <text evidence="9">Glycan biosynthesis; glycogen biosynthesis.</text>
</comment>
<keyword evidence="3 9" id="KW-0808">Transferase</keyword>
<reference evidence="12 13" key="1">
    <citation type="submission" date="2019-01" db="EMBL/GenBank/DDBJ databases">
        <title>Draft genome sequences of Macrococcus caseolyticus, Macrococcus canis, Macrococcus bohemicus and Macrococcus goetzii.</title>
        <authorList>
            <person name="Mazhar S."/>
            <person name="Altermann E."/>
            <person name="Hill C."/>
            <person name="Mcauliffe O."/>
        </authorList>
    </citation>
    <scope>NUCLEOTIDE SEQUENCE [LARGE SCALE GENOMIC DNA]</scope>
    <source>
        <strain evidence="12 13">DPC7162</strain>
    </source>
</reference>
<comment type="caution">
    <text evidence="9">Lacks conserved residue(s) required for the propagation of feature annotation.</text>
</comment>
<dbReference type="AlphaFoldDB" id="A0A4R6C6J3"/>
<dbReference type="PANTHER" id="PTHR43523:SF2">
    <property type="entry name" value="GLUCOSE-1-PHOSPHATE ADENYLYLTRANSFERASE"/>
    <property type="match status" value="1"/>
</dbReference>
<feature type="binding site" evidence="9">
    <location>
        <position position="171"/>
    </location>
    <ligand>
        <name>alpha-D-glucose 1-phosphate</name>
        <dbReference type="ChEBI" id="CHEBI:58601"/>
    </ligand>
</feature>
<dbReference type="NCBIfam" id="NF003670">
    <property type="entry name" value="PRK05293.1"/>
    <property type="match status" value="1"/>
</dbReference>
<dbReference type="InterPro" id="IPR011831">
    <property type="entry name" value="ADP-Glc_PPase"/>
</dbReference>
<dbReference type="SUPFAM" id="SSF51161">
    <property type="entry name" value="Trimeric LpxA-like enzymes"/>
    <property type="match status" value="1"/>
</dbReference>
<dbReference type="InterPro" id="IPR056818">
    <property type="entry name" value="GlmU/GlgC-like_hexapep"/>
</dbReference>
<protein>
    <recommendedName>
        <fullName evidence="9">Glucose-1-phosphate adenylyltransferase</fullName>
        <ecNumber evidence="9">2.7.7.27</ecNumber>
    </recommendedName>
    <alternativeName>
        <fullName evidence="9">ADP-glucose pyrophosphorylase</fullName>
        <shortName evidence="9">ADPGlc PPase</shortName>
    </alternativeName>
    <alternativeName>
        <fullName evidence="9">ADP-glucose synthase</fullName>
    </alternativeName>
</protein>
<feature type="domain" description="Glucose-1-phosphate adenylyltransferase/Bifunctional protein GlmU-like C-terminal hexapeptide" evidence="11">
    <location>
        <begin position="294"/>
        <end position="369"/>
    </location>
</feature>
<dbReference type="InterPro" id="IPR005836">
    <property type="entry name" value="ADP_Glu_pyroP_CS"/>
</dbReference>
<dbReference type="Pfam" id="PF24894">
    <property type="entry name" value="Hexapep_GlmU"/>
    <property type="match status" value="1"/>
</dbReference>
<dbReference type="GO" id="GO:0005978">
    <property type="term" value="P:glycogen biosynthetic process"/>
    <property type="evidence" value="ECO:0007669"/>
    <property type="project" value="UniProtKB-UniRule"/>
</dbReference>
<comment type="caution">
    <text evidence="12">The sequence shown here is derived from an EMBL/GenBank/DDBJ whole genome shotgun (WGS) entry which is preliminary data.</text>
</comment>
<feature type="site" description="Could play a key role in the communication between the regulatory and the substrate sites" evidence="9">
    <location>
        <position position="105"/>
    </location>
</feature>
<dbReference type="EC" id="2.7.7.27" evidence="9"/>
<feature type="domain" description="Nucleotidyl transferase" evidence="10">
    <location>
        <begin position="14"/>
        <end position="267"/>
    </location>
</feature>
<dbReference type="PROSITE" id="PS00808">
    <property type="entry name" value="ADP_GLC_PYROPHOSPH_1"/>
    <property type="match status" value="1"/>
</dbReference>
<organism evidence="12 13">
    <name type="scientific">Macrococcoides canis</name>
    <dbReference type="NCBI Taxonomy" id="1855823"/>
    <lineage>
        <taxon>Bacteria</taxon>
        <taxon>Bacillati</taxon>
        <taxon>Bacillota</taxon>
        <taxon>Bacilli</taxon>
        <taxon>Bacillales</taxon>
        <taxon>Staphylococcaceae</taxon>
        <taxon>Macrococcoides</taxon>
    </lineage>
</organism>
<evidence type="ECO:0000313" key="12">
    <source>
        <dbReference type="EMBL" id="TDM17951.1"/>
    </source>
</evidence>
<evidence type="ECO:0000256" key="7">
    <source>
        <dbReference type="ARBA" id="ARBA00023056"/>
    </source>
</evidence>
<evidence type="ECO:0000259" key="11">
    <source>
        <dbReference type="Pfam" id="PF24894"/>
    </source>
</evidence>
<keyword evidence="7 9" id="KW-0320">Glycogen biosynthesis</keyword>
<dbReference type="Pfam" id="PF00483">
    <property type="entry name" value="NTP_transferase"/>
    <property type="match status" value="1"/>
</dbReference>
<dbReference type="GO" id="GO:0008878">
    <property type="term" value="F:glucose-1-phosphate adenylyltransferase activity"/>
    <property type="evidence" value="ECO:0007669"/>
    <property type="project" value="UniProtKB-UniRule"/>
</dbReference>
<evidence type="ECO:0000256" key="8">
    <source>
        <dbReference type="ARBA" id="ARBA00023277"/>
    </source>
</evidence>
<evidence type="ECO:0000259" key="10">
    <source>
        <dbReference type="Pfam" id="PF00483"/>
    </source>
</evidence>
<accession>A0A4R6C6J3</accession>
<evidence type="ECO:0000313" key="13">
    <source>
        <dbReference type="Proteomes" id="UP000294865"/>
    </source>
</evidence>
<dbReference type="PROSITE" id="PS00810">
    <property type="entry name" value="ADP_GLC_PYROPHOSPH_3"/>
    <property type="match status" value="1"/>
</dbReference>
<comment type="function">
    <text evidence="9">Involved in the biosynthesis of ADP-glucose, a building block required for the elongation reactions to produce glycogen. Catalyzes the reaction between ATP and alpha-D-glucose 1-phosphate (G1P) to produce pyrophosphate and ADP-Glc.</text>
</comment>
<dbReference type="PANTHER" id="PTHR43523">
    <property type="entry name" value="GLUCOSE-1-PHOSPHATE ADENYLYLTRANSFERASE-RELATED"/>
    <property type="match status" value="1"/>
</dbReference>
<evidence type="ECO:0000256" key="9">
    <source>
        <dbReference type="HAMAP-Rule" id="MF_00624"/>
    </source>
</evidence>
<dbReference type="InterPro" id="IPR023049">
    <property type="entry name" value="GlgC_bac"/>
</dbReference>
<dbReference type="InterPro" id="IPR011004">
    <property type="entry name" value="Trimer_LpxA-like_sf"/>
</dbReference>
<keyword evidence="6 9" id="KW-0067">ATP-binding</keyword>
<dbReference type="InterPro" id="IPR005835">
    <property type="entry name" value="NTP_transferase_dom"/>
</dbReference>
<evidence type="ECO:0000256" key="2">
    <source>
        <dbReference type="ARBA" id="ARBA00022600"/>
    </source>
</evidence>
<dbReference type="PROSITE" id="PS00809">
    <property type="entry name" value="ADP_GLC_PYROPHOSPH_2"/>
    <property type="match status" value="1"/>
</dbReference>
<name>A0A4R6C6J3_9STAP</name>
<comment type="similarity">
    <text evidence="1 9">Belongs to the bacterial/plant glucose-1-phosphate adenylyltransferase family.</text>
</comment>
<keyword evidence="4 9" id="KW-0548">Nucleotidyltransferase</keyword>
<gene>
    <name evidence="9" type="primary">glgC</name>
    <name evidence="12" type="ORF">ETI04_00240</name>
</gene>
<dbReference type="InterPro" id="IPR029044">
    <property type="entry name" value="Nucleotide-diphossugar_trans"/>
</dbReference>
<dbReference type="NCBIfam" id="TIGR02091">
    <property type="entry name" value="glgC"/>
    <property type="match status" value="1"/>
</dbReference>
<dbReference type="Gene3D" id="3.90.550.10">
    <property type="entry name" value="Spore Coat Polysaccharide Biosynthesis Protein SpsA, Chain A"/>
    <property type="match status" value="1"/>
</dbReference>
<comment type="catalytic activity">
    <reaction evidence="9">
        <text>alpha-D-glucose 1-phosphate + ATP + H(+) = ADP-alpha-D-glucose + diphosphate</text>
        <dbReference type="Rhea" id="RHEA:12120"/>
        <dbReference type="ChEBI" id="CHEBI:15378"/>
        <dbReference type="ChEBI" id="CHEBI:30616"/>
        <dbReference type="ChEBI" id="CHEBI:33019"/>
        <dbReference type="ChEBI" id="CHEBI:57498"/>
        <dbReference type="ChEBI" id="CHEBI:58601"/>
        <dbReference type="EC" id="2.7.7.27"/>
    </reaction>
</comment>